<gene>
    <name evidence="1" type="ORF">GMARGA_LOCUS41101</name>
</gene>
<evidence type="ECO:0000313" key="2">
    <source>
        <dbReference type="Proteomes" id="UP000789901"/>
    </source>
</evidence>
<proteinExistence type="predicted"/>
<dbReference type="Proteomes" id="UP000789901">
    <property type="component" value="Unassembled WGS sequence"/>
</dbReference>
<dbReference type="PANTHER" id="PTHR46954:SF1">
    <property type="entry name" value="C2H2-TYPE DOMAIN-CONTAINING PROTEIN"/>
    <property type="match status" value="1"/>
</dbReference>
<accession>A0ABN7XBZ8</accession>
<keyword evidence="2" id="KW-1185">Reference proteome</keyword>
<dbReference type="PANTHER" id="PTHR46954">
    <property type="entry name" value="C2H2-TYPE DOMAIN-CONTAINING PROTEIN"/>
    <property type="match status" value="1"/>
</dbReference>
<comment type="caution">
    <text evidence="1">The sequence shown here is derived from an EMBL/GenBank/DDBJ whole genome shotgun (WGS) entry which is preliminary data.</text>
</comment>
<dbReference type="EMBL" id="CAJVQB010110164">
    <property type="protein sequence ID" value="CAG8852174.1"/>
    <property type="molecule type" value="Genomic_DNA"/>
</dbReference>
<organism evidence="1 2">
    <name type="scientific">Gigaspora margarita</name>
    <dbReference type="NCBI Taxonomy" id="4874"/>
    <lineage>
        <taxon>Eukaryota</taxon>
        <taxon>Fungi</taxon>
        <taxon>Fungi incertae sedis</taxon>
        <taxon>Mucoromycota</taxon>
        <taxon>Glomeromycotina</taxon>
        <taxon>Glomeromycetes</taxon>
        <taxon>Diversisporales</taxon>
        <taxon>Gigasporaceae</taxon>
        <taxon>Gigaspora</taxon>
    </lineage>
</organism>
<evidence type="ECO:0000313" key="1">
    <source>
        <dbReference type="EMBL" id="CAG8852174.1"/>
    </source>
</evidence>
<reference evidence="1 2" key="1">
    <citation type="submission" date="2021-06" db="EMBL/GenBank/DDBJ databases">
        <authorList>
            <person name="Kallberg Y."/>
            <person name="Tangrot J."/>
            <person name="Rosling A."/>
        </authorList>
    </citation>
    <scope>NUCLEOTIDE SEQUENCE [LARGE SCALE GENOMIC DNA]</scope>
    <source>
        <strain evidence="1 2">120-4 pot B 10/14</strain>
    </source>
</reference>
<name>A0ABN7XBZ8_GIGMA</name>
<protein>
    <submittedName>
        <fullName evidence="1">23216_t:CDS:1</fullName>
    </submittedName>
</protein>
<sequence>MAPLLSKLAGIILPIDYYDTHLNSQRKVINEELAKKNFRFLEEKLCDIWQRDQSYERNVRATYVDTYIDIFDNDDISWQ</sequence>